<dbReference type="Pfam" id="PF00005">
    <property type="entry name" value="ABC_tran"/>
    <property type="match status" value="1"/>
</dbReference>
<dbReference type="PROSITE" id="PS50893">
    <property type="entry name" value="ABC_TRANSPORTER_2"/>
    <property type="match status" value="1"/>
</dbReference>
<dbReference type="EMBL" id="CP046244">
    <property type="protein sequence ID" value="QGP93043.1"/>
    <property type="molecule type" value="Genomic_DNA"/>
</dbReference>
<accession>A0A6I5ZSJ1</accession>
<keyword evidence="4 6" id="KW-0067">ATP-binding</keyword>
<keyword evidence="7" id="KW-1185">Reference proteome</keyword>
<dbReference type="GO" id="GO:0005524">
    <property type="term" value="F:ATP binding"/>
    <property type="evidence" value="ECO:0007669"/>
    <property type="project" value="UniProtKB-KW"/>
</dbReference>
<evidence type="ECO:0000256" key="2">
    <source>
        <dbReference type="ARBA" id="ARBA00022448"/>
    </source>
</evidence>
<evidence type="ECO:0000256" key="3">
    <source>
        <dbReference type="ARBA" id="ARBA00022741"/>
    </source>
</evidence>
<dbReference type="SMART" id="SM00382">
    <property type="entry name" value="AAA"/>
    <property type="match status" value="1"/>
</dbReference>
<evidence type="ECO:0000313" key="6">
    <source>
        <dbReference type="EMBL" id="QGP93043.1"/>
    </source>
</evidence>
<dbReference type="InterPro" id="IPR027417">
    <property type="entry name" value="P-loop_NTPase"/>
</dbReference>
<dbReference type="RefSeq" id="WP_156274190.1">
    <property type="nucleotide sequence ID" value="NZ_CP046244.1"/>
</dbReference>
<organism evidence="6 7">
    <name type="scientific">Neomoorella glycerini</name>
    <dbReference type="NCBI Taxonomy" id="55779"/>
    <lineage>
        <taxon>Bacteria</taxon>
        <taxon>Bacillati</taxon>
        <taxon>Bacillota</taxon>
        <taxon>Clostridia</taxon>
        <taxon>Neomoorellales</taxon>
        <taxon>Neomoorellaceae</taxon>
        <taxon>Neomoorella</taxon>
    </lineage>
</organism>
<dbReference type="Proteomes" id="UP000425916">
    <property type="component" value="Chromosome"/>
</dbReference>
<dbReference type="PROSITE" id="PS00211">
    <property type="entry name" value="ABC_TRANSPORTER_1"/>
    <property type="match status" value="1"/>
</dbReference>
<dbReference type="PANTHER" id="PTHR43335">
    <property type="entry name" value="ABC TRANSPORTER, ATP-BINDING PROTEIN"/>
    <property type="match status" value="1"/>
</dbReference>
<dbReference type="AlphaFoldDB" id="A0A6I5ZSJ1"/>
<evidence type="ECO:0000256" key="4">
    <source>
        <dbReference type="ARBA" id="ARBA00022840"/>
    </source>
</evidence>
<evidence type="ECO:0000256" key="1">
    <source>
        <dbReference type="ARBA" id="ARBA00005417"/>
    </source>
</evidence>
<dbReference type="EC" id="3.6.3.-" evidence="6"/>
<proteinExistence type="inferred from homology"/>
<keyword evidence="6" id="KW-0378">Hydrolase</keyword>
<sequence>MAIIEARNLTKVYGRQTACREICLSVEEGQIFGLLGPNGAGKSTLVKMLVGLVYPTAGEARVAGYSPQDIRGRRQVGFLPENFRLHGWLKGEELLTFHARLAGLDGRAASRRAAEVLELVGLAGEGQKLVANYSKGMQQRLGLAAALVGDPRVVFLDEPTSALDPLGRRQVRQILLALKEAGKTVFLNSHLLSEVEQVCDRVAIINRGMVVASGRLVELQSGPATVAIRLDGLTGELVAELRRRYPDLQLEADRLTLALGDQEEIADLVARLVAGGCRIYEVTPGHNSLEDVFVHLVREGEQVCG</sequence>
<dbReference type="Gene3D" id="3.40.50.300">
    <property type="entry name" value="P-loop containing nucleotide triphosphate hydrolases"/>
    <property type="match status" value="1"/>
</dbReference>
<dbReference type="SUPFAM" id="SSF52540">
    <property type="entry name" value="P-loop containing nucleoside triphosphate hydrolases"/>
    <property type="match status" value="1"/>
</dbReference>
<reference evidence="6 7" key="1">
    <citation type="submission" date="2019-11" db="EMBL/GenBank/DDBJ databases">
        <title>Genome sequence of Moorella glycerini DSM11254.</title>
        <authorList>
            <person name="Poehlein A."/>
            <person name="Boeer T."/>
            <person name="Daniel R."/>
        </authorList>
    </citation>
    <scope>NUCLEOTIDE SEQUENCE [LARGE SCALE GENOMIC DNA]</scope>
    <source>
        <strain evidence="6 7">DSM 11254</strain>
    </source>
</reference>
<name>A0A6I5ZSJ1_9FIRM</name>
<dbReference type="OrthoDB" id="9804819at2"/>
<keyword evidence="3" id="KW-0547">Nucleotide-binding</keyword>
<evidence type="ECO:0000313" key="7">
    <source>
        <dbReference type="Proteomes" id="UP000425916"/>
    </source>
</evidence>
<feature type="domain" description="ABC transporter" evidence="5">
    <location>
        <begin position="4"/>
        <end position="232"/>
    </location>
</feature>
<dbReference type="InterPro" id="IPR003593">
    <property type="entry name" value="AAA+_ATPase"/>
</dbReference>
<dbReference type="CDD" id="cd03230">
    <property type="entry name" value="ABC_DR_subfamily_A"/>
    <property type="match status" value="1"/>
</dbReference>
<dbReference type="GO" id="GO:0016887">
    <property type="term" value="F:ATP hydrolysis activity"/>
    <property type="evidence" value="ECO:0007669"/>
    <property type="project" value="InterPro"/>
</dbReference>
<evidence type="ECO:0000259" key="5">
    <source>
        <dbReference type="PROSITE" id="PS50893"/>
    </source>
</evidence>
<protein>
    <submittedName>
        <fullName evidence="6">Putative ABC transporter ATP-binding protein YxlF</fullName>
        <ecNumber evidence="6">3.6.3.-</ecNumber>
    </submittedName>
</protein>
<gene>
    <name evidence="6" type="primary">yxlF</name>
    <name evidence="6" type="ORF">MGLY_24400</name>
</gene>
<comment type="similarity">
    <text evidence="1">Belongs to the ABC transporter superfamily.</text>
</comment>
<dbReference type="InterPro" id="IPR003439">
    <property type="entry name" value="ABC_transporter-like_ATP-bd"/>
</dbReference>
<dbReference type="InterPro" id="IPR017871">
    <property type="entry name" value="ABC_transporter-like_CS"/>
</dbReference>
<keyword evidence="2" id="KW-0813">Transport</keyword>
<dbReference type="PANTHER" id="PTHR43335:SF4">
    <property type="entry name" value="ABC TRANSPORTER, ATP-BINDING PROTEIN"/>
    <property type="match status" value="1"/>
</dbReference>